<organism evidence="1 2">
    <name type="scientific">Zarea fungicola</name>
    <dbReference type="NCBI Taxonomy" id="93591"/>
    <lineage>
        <taxon>Eukaryota</taxon>
        <taxon>Fungi</taxon>
        <taxon>Dikarya</taxon>
        <taxon>Ascomycota</taxon>
        <taxon>Pezizomycotina</taxon>
        <taxon>Sordariomycetes</taxon>
        <taxon>Hypocreomycetidae</taxon>
        <taxon>Hypocreales</taxon>
        <taxon>Cordycipitaceae</taxon>
        <taxon>Zarea</taxon>
    </lineage>
</organism>
<evidence type="ECO:0000313" key="1">
    <source>
        <dbReference type="EMBL" id="KAJ2976818.1"/>
    </source>
</evidence>
<accession>A0ACC1NEI2</accession>
<gene>
    <name evidence="1" type="ORF">NQ176_g4724</name>
</gene>
<evidence type="ECO:0000313" key="2">
    <source>
        <dbReference type="Proteomes" id="UP001143910"/>
    </source>
</evidence>
<protein>
    <submittedName>
        <fullName evidence="1">Uncharacterized protein</fullName>
    </submittedName>
</protein>
<name>A0ACC1NEI2_9HYPO</name>
<comment type="caution">
    <text evidence="1">The sequence shown here is derived from an EMBL/GenBank/DDBJ whole genome shotgun (WGS) entry which is preliminary data.</text>
</comment>
<dbReference type="Proteomes" id="UP001143910">
    <property type="component" value="Unassembled WGS sequence"/>
</dbReference>
<keyword evidence="2" id="KW-1185">Reference proteome</keyword>
<dbReference type="EMBL" id="JANJQO010000536">
    <property type="protein sequence ID" value="KAJ2976818.1"/>
    <property type="molecule type" value="Genomic_DNA"/>
</dbReference>
<reference evidence="1" key="1">
    <citation type="submission" date="2022-08" db="EMBL/GenBank/DDBJ databases">
        <title>Genome Sequence of Lecanicillium fungicola.</title>
        <authorList>
            <person name="Buettner E."/>
        </authorList>
    </citation>
    <scope>NUCLEOTIDE SEQUENCE</scope>
    <source>
        <strain evidence="1">Babe33</strain>
    </source>
</reference>
<proteinExistence type="predicted"/>
<sequence length="374" mass="41719">MEVGTTANEDHHSPILIIGAGITGCLVAQGLKKAGIPFLLFDAEDPRVKRPRDWTLNLHWSIPILKELLPDSLQRRLAEAYCDPSYDASGHETVIFLNSATGKEMNTISAPGIRRVNRRKMRKLCSEGIDVQWEKTLVEMVYEKNGVAAHFSDGSTYRGVAVIGADGPNSKVRQILLGAEKAKTTPLEIVFLTTNVNYNDAEKAKHVRSGHPVVCPGFHPKGIFNFISVLDCPDPNDPKSWTFQIASSWLGNHDSKLNNDERLSLMKKQVEELAEPYRSANHWIPDEASVHHDAMTYWIPIPWDNHSGRVTLAGDAAHPLPPCKFSLHYLEYSLTNYGQRSRTGWESQHTGRFESCQGLDQDRIEECDKGPGSG</sequence>